<name>A0A0U0YMM5_9MYCO</name>
<dbReference type="RefSeq" id="WP_005079358.1">
    <property type="nucleotide sequence ID" value="NZ_CM125927.1"/>
</dbReference>
<evidence type="ECO:0000313" key="5">
    <source>
        <dbReference type="EMBL" id="RIT35609.1"/>
    </source>
</evidence>
<organism evidence="4 6">
    <name type="scientific">Mycobacteroides abscessus</name>
    <dbReference type="NCBI Taxonomy" id="36809"/>
    <lineage>
        <taxon>Bacteria</taxon>
        <taxon>Bacillati</taxon>
        <taxon>Actinomycetota</taxon>
        <taxon>Actinomycetes</taxon>
        <taxon>Mycobacteriales</taxon>
        <taxon>Mycobacteriaceae</taxon>
        <taxon>Mycobacteroides</taxon>
    </lineage>
</organism>
<dbReference type="PANTHER" id="PTHR37313">
    <property type="entry name" value="UPF0749 PROTEIN RV1825"/>
    <property type="match status" value="1"/>
</dbReference>
<feature type="region of interest" description="Disordered" evidence="2">
    <location>
        <begin position="1"/>
        <end position="45"/>
    </location>
</feature>
<feature type="region of interest" description="Disordered" evidence="2">
    <location>
        <begin position="122"/>
        <end position="155"/>
    </location>
</feature>
<keyword evidence="3" id="KW-0472">Membrane</keyword>
<dbReference type="EMBL" id="CSUW01000006">
    <property type="protein sequence ID" value="CPT36568.1"/>
    <property type="molecule type" value="Genomic_DNA"/>
</dbReference>
<evidence type="ECO:0000313" key="7">
    <source>
        <dbReference type="Proteomes" id="UP000284557"/>
    </source>
</evidence>
<dbReference type="Gene3D" id="3.30.70.1880">
    <property type="entry name" value="Protein of unknown function DUF881"/>
    <property type="match status" value="1"/>
</dbReference>
<keyword evidence="3" id="KW-1133">Transmembrane helix</keyword>
<evidence type="ECO:0000256" key="3">
    <source>
        <dbReference type="SAM" id="Phobius"/>
    </source>
</evidence>
<dbReference type="Proteomes" id="UP000284557">
    <property type="component" value="Unassembled WGS sequence"/>
</dbReference>
<comment type="caution">
    <text evidence="4">The sequence shown here is derived from an EMBL/GenBank/DDBJ whole genome shotgun (WGS) entry which is preliminary data.</text>
</comment>
<dbReference type="Proteomes" id="UP000038487">
    <property type="component" value="Unassembled WGS sequence"/>
</dbReference>
<proteinExistence type="inferred from homology"/>
<keyword evidence="3" id="KW-0812">Transmembrane</keyword>
<evidence type="ECO:0000313" key="4">
    <source>
        <dbReference type="EMBL" id="CPT36568.1"/>
    </source>
</evidence>
<dbReference type="GO" id="GO:0005886">
    <property type="term" value="C:plasma membrane"/>
    <property type="evidence" value="ECO:0007669"/>
    <property type="project" value="TreeGrafter"/>
</dbReference>
<feature type="compositionally biased region" description="Basic and acidic residues" evidence="2">
    <location>
        <begin position="122"/>
        <end position="138"/>
    </location>
</feature>
<dbReference type="EMBL" id="QXBN01000013">
    <property type="protein sequence ID" value="RIT35609.1"/>
    <property type="molecule type" value="Genomic_DNA"/>
</dbReference>
<sequence length="322" mass="34388">MDAQDTSANGKEPQIHGTGPHLMGGFEPEEGLGHHSANRPKRNPVPSLLRTLLSDHLDAGYLEAAQARKNGAKPRSRLAEWGWQAIAAIAIAVVFAAAVAQTTRIAPGMKQEKQGLLASIRSEQRDSGALESTRDRLSSEVAGARRSQLEGNEQGKELLNRLDQLGLAAASTEVRGPALVVTLADPGSGGDLSDVSKERIPRSQQVILDRDMQLVVNSLWTSGAEAISVSDVRIGPNVTMRQAGGAILVDNQPTSSPYRIVAIGPANTIKSAFERSPGMARMRLLQKSYGIRLTLATQENVQMAPAASRDVKYAKEIPAGNR</sequence>
<comment type="similarity">
    <text evidence="1">Belongs to the UPF0749 family.</text>
</comment>
<dbReference type="InterPro" id="IPR010273">
    <property type="entry name" value="DUF881"/>
</dbReference>
<reference evidence="4 6" key="1">
    <citation type="submission" date="2015-03" db="EMBL/GenBank/DDBJ databases">
        <authorList>
            <consortium name="Pathogen Informatics"/>
            <person name="Murphy D."/>
        </authorList>
    </citation>
    <scope>NUCLEOTIDE SEQUENCE [LARGE SCALE GENOMIC DNA]</scope>
    <source>
        <strain evidence="4 6">PAP036</strain>
    </source>
</reference>
<dbReference type="AlphaFoldDB" id="A0A0U0YMM5"/>
<accession>A0A0U0YMM5</accession>
<dbReference type="Pfam" id="PF05949">
    <property type="entry name" value="DUF881"/>
    <property type="match status" value="1"/>
</dbReference>
<protein>
    <submittedName>
        <fullName evidence="5">DUF881 domain-containing protein</fullName>
    </submittedName>
    <submittedName>
        <fullName evidence="4">Membrane associated protein</fullName>
    </submittedName>
</protein>
<dbReference type="GeneID" id="93379338"/>
<gene>
    <name evidence="5" type="ORF">D2E76_17360</name>
    <name evidence="4" type="ORF">ERS075527_02755</name>
</gene>
<evidence type="ECO:0000256" key="1">
    <source>
        <dbReference type="ARBA" id="ARBA00009108"/>
    </source>
</evidence>
<feature type="transmembrane region" description="Helical" evidence="3">
    <location>
        <begin position="81"/>
        <end position="100"/>
    </location>
</feature>
<evidence type="ECO:0000313" key="6">
    <source>
        <dbReference type="Proteomes" id="UP000038487"/>
    </source>
</evidence>
<evidence type="ECO:0000256" key="2">
    <source>
        <dbReference type="SAM" id="MobiDB-lite"/>
    </source>
</evidence>
<dbReference type="PANTHER" id="PTHR37313:SF1">
    <property type="entry name" value="UPF0749 PROTEIN RV1823"/>
    <property type="match status" value="1"/>
</dbReference>
<reference evidence="5 7" key="2">
    <citation type="submission" date="2018-08" db="EMBL/GenBank/DDBJ databases">
        <title>Linezolid Resistance in Mycobacterium abscessus: MIC Distribution and Comprehensive Investigation of Resistance Mechanisms.</title>
        <authorList>
            <person name="Ye M."/>
            <person name="Xu L."/>
            <person name="Zou Y."/>
            <person name="Li B."/>
            <person name="Guo Q."/>
            <person name="Zhang Y."/>
            <person name="Zhan M."/>
            <person name="Xu B."/>
            <person name="Yu F."/>
            <person name="Zhang Z."/>
            <person name="Chu H."/>
        </authorList>
    </citation>
    <scope>NUCLEOTIDE SEQUENCE [LARGE SCALE GENOMIC DNA]</scope>
    <source>
        <strain evidence="5 7">G143</strain>
    </source>
</reference>